<organism evidence="7 8">
    <name type="scientific">Penstemon smallii</name>
    <dbReference type="NCBI Taxonomy" id="265156"/>
    <lineage>
        <taxon>Eukaryota</taxon>
        <taxon>Viridiplantae</taxon>
        <taxon>Streptophyta</taxon>
        <taxon>Embryophyta</taxon>
        <taxon>Tracheophyta</taxon>
        <taxon>Spermatophyta</taxon>
        <taxon>Magnoliopsida</taxon>
        <taxon>eudicotyledons</taxon>
        <taxon>Gunneridae</taxon>
        <taxon>Pentapetalae</taxon>
        <taxon>asterids</taxon>
        <taxon>lamiids</taxon>
        <taxon>Lamiales</taxon>
        <taxon>Plantaginaceae</taxon>
        <taxon>Cheloneae</taxon>
        <taxon>Penstemon</taxon>
    </lineage>
</organism>
<keyword evidence="8" id="KW-1185">Reference proteome</keyword>
<keyword evidence="5" id="KW-1015">Disulfide bond</keyword>
<evidence type="ECO:0000313" key="8">
    <source>
        <dbReference type="Proteomes" id="UP001634393"/>
    </source>
</evidence>
<protein>
    <submittedName>
        <fullName evidence="7">Uncharacterized protein</fullName>
    </submittedName>
</protein>
<accession>A0ABD3RRS7</accession>
<evidence type="ECO:0000256" key="6">
    <source>
        <dbReference type="SAM" id="SignalP"/>
    </source>
</evidence>
<gene>
    <name evidence="7" type="ORF">ACJIZ3_015754</name>
</gene>
<comment type="similarity">
    <text evidence="1">Belongs to the DEFL family.</text>
</comment>
<dbReference type="AlphaFoldDB" id="A0ABD3RRS7"/>
<name>A0ABD3RRS7_9LAMI</name>
<evidence type="ECO:0000256" key="4">
    <source>
        <dbReference type="ARBA" id="ARBA00022821"/>
    </source>
</evidence>
<dbReference type="Pfam" id="PF07333">
    <property type="entry name" value="SLR1-BP"/>
    <property type="match status" value="1"/>
</dbReference>
<evidence type="ECO:0000256" key="5">
    <source>
        <dbReference type="ARBA" id="ARBA00023157"/>
    </source>
</evidence>
<dbReference type="GO" id="GO:0031640">
    <property type="term" value="P:killing of cells of another organism"/>
    <property type="evidence" value="ECO:0007669"/>
    <property type="project" value="UniProtKB-KW"/>
</dbReference>
<evidence type="ECO:0000256" key="2">
    <source>
        <dbReference type="ARBA" id="ARBA00022529"/>
    </source>
</evidence>
<dbReference type="EMBL" id="JBJXBP010000008">
    <property type="protein sequence ID" value="KAL3814486.1"/>
    <property type="molecule type" value="Genomic_DNA"/>
</dbReference>
<feature type="signal peptide" evidence="6">
    <location>
        <begin position="1"/>
        <end position="25"/>
    </location>
</feature>
<keyword evidence="4" id="KW-0611">Plant defense</keyword>
<sequence>MKAMRVATILIFCMILLSSLPRMKAQQMKTCKIRLHLPNCYTGKCRDLCKDEIGGRLYYFGSDCAKGEPNICVCKLDCTNPPQQ</sequence>
<dbReference type="GO" id="GO:0050832">
    <property type="term" value="P:defense response to fungus"/>
    <property type="evidence" value="ECO:0007669"/>
    <property type="project" value="UniProtKB-KW"/>
</dbReference>
<evidence type="ECO:0000313" key="7">
    <source>
        <dbReference type="EMBL" id="KAL3814486.1"/>
    </source>
</evidence>
<comment type="caution">
    <text evidence="7">The sequence shown here is derived from an EMBL/GenBank/DDBJ whole genome shotgun (WGS) entry which is preliminary data.</text>
</comment>
<dbReference type="InterPro" id="IPR010851">
    <property type="entry name" value="DEFL"/>
</dbReference>
<keyword evidence="3" id="KW-0295">Fungicide</keyword>
<reference evidence="7 8" key="1">
    <citation type="submission" date="2024-12" db="EMBL/GenBank/DDBJ databases">
        <title>The unique morphological basis and parallel evolutionary history of personate flowers in Penstemon.</title>
        <authorList>
            <person name="Depatie T.H."/>
            <person name="Wessinger C.A."/>
        </authorList>
    </citation>
    <scope>NUCLEOTIDE SEQUENCE [LARGE SCALE GENOMIC DNA]</scope>
    <source>
        <strain evidence="7">WTNN_2</strain>
        <tissue evidence="7">Leaf</tissue>
    </source>
</reference>
<feature type="chain" id="PRO_5044848917" evidence="6">
    <location>
        <begin position="26"/>
        <end position="84"/>
    </location>
</feature>
<dbReference type="Proteomes" id="UP001634393">
    <property type="component" value="Unassembled WGS sequence"/>
</dbReference>
<keyword evidence="2" id="KW-0929">Antimicrobial</keyword>
<evidence type="ECO:0000256" key="1">
    <source>
        <dbReference type="ARBA" id="ARBA00006722"/>
    </source>
</evidence>
<evidence type="ECO:0000256" key="3">
    <source>
        <dbReference type="ARBA" id="ARBA00022577"/>
    </source>
</evidence>
<proteinExistence type="inferred from homology"/>
<keyword evidence="6" id="KW-0732">Signal</keyword>